<comment type="caution">
    <text evidence="2">The sequence shown here is derived from an EMBL/GenBank/DDBJ whole genome shotgun (WGS) entry which is preliminary data.</text>
</comment>
<feature type="region of interest" description="Disordered" evidence="1">
    <location>
        <begin position="38"/>
        <end position="68"/>
    </location>
</feature>
<sequence length="105" mass="12199">MDVAEEFELHHDYGLHEFVIPCILQDKLNAVVKYIGSDKQIQEPPQDDRLKRRPSAWTVGPKEDEDDESRELVTYLDGFVGPKQTSEVINRLRSFKDDEVMHSKV</sequence>
<name>A0AAD5NAM2_PARTN</name>
<organism evidence="2 3">
    <name type="scientific">Parelaphostrongylus tenuis</name>
    <name type="common">Meningeal worm</name>
    <dbReference type="NCBI Taxonomy" id="148309"/>
    <lineage>
        <taxon>Eukaryota</taxon>
        <taxon>Metazoa</taxon>
        <taxon>Ecdysozoa</taxon>
        <taxon>Nematoda</taxon>
        <taxon>Chromadorea</taxon>
        <taxon>Rhabditida</taxon>
        <taxon>Rhabditina</taxon>
        <taxon>Rhabditomorpha</taxon>
        <taxon>Strongyloidea</taxon>
        <taxon>Metastrongylidae</taxon>
        <taxon>Parelaphostrongylus</taxon>
    </lineage>
</organism>
<dbReference type="AlphaFoldDB" id="A0AAD5NAM2"/>
<evidence type="ECO:0000256" key="1">
    <source>
        <dbReference type="SAM" id="MobiDB-lite"/>
    </source>
</evidence>
<evidence type="ECO:0000313" key="3">
    <source>
        <dbReference type="Proteomes" id="UP001196413"/>
    </source>
</evidence>
<keyword evidence="3" id="KW-1185">Reference proteome</keyword>
<gene>
    <name evidence="2" type="ORF">KIN20_024048</name>
</gene>
<proteinExistence type="predicted"/>
<dbReference type="EMBL" id="JAHQIW010004860">
    <property type="protein sequence ID" value="KAJ1364054.1"/>
    <property type="molecule type" value="Genomic_DNA"/>
</dbReference>
<protein>
    <submittedName>
        <fullName evidence="2">Uncharacterized protein</fullName>
    </submittedName>
</protein>
<reference evidence="2" key="1">
    <citation type="submission" date="2021-06" db="EMBL/GenBank/DDBJ databases">
        <title>Parelaphostrongylus tenuis whole genome reference sequence.</title>
        <authorList>
            <person name="Garwood T.J."/>
            <person name="Larsen P.A."/>
            <person name="Fountain-Jones N.M."/>
            <person name="Garbe J.R."/>
            <person name="Macchietto M.G."/>
            <person name="Kania S.A."/>
            <person name="Gerhold R.W."/>
            <person name="Richards J.E."/>
            <person name="Wolf T.M."/>
        </authorList>
    </citation>
    <scope>NUCLEOTIDE SEQUENCE</scope>
    <source>
        <strain evidence="2">MNPRO001-30</strain>
        <tissue evidence="2">Meninges</tissue>
    </source>
</reference>
<dbReference type="Proteomes" id="UP001196413">
    <property type="component" value="Unassembled WGS sequence"/>
</dbReference>
<accession>A0AAD5NAM2</accession>
<evidence type="ECO:0000313" key="2">
    <source>
        <dbReference type="EMBL" id="KAJ1364054.1"/>
    </source>
</evidence>